<gene>
    <name evidence="6" type="ORF">GGR16_004024</name>
</gene>
<accession>A0A840C9I9</accession>
<dbReference type="EMBL" id="JACIEN010000005">
    <property type="protein sequence ID" value="MBB4018977.1"/>
    <property type="molecule type" value="Genomic_DNA"/>
</dbReference>
<dbReference type="Gene3D" id="2.60.120.10">
    <property type="entry name" value="Jelly Rolls"/>
    <property type="match status" value="1"/>
</dbReference>
<dbReference type="GO" id="GO:0016853">
    <property type="term" value="F:isomerase activity"/>
    <property type="evidence" value="ECO:0007669"/>
    <property type="project" value="UniProtKB-KW"/>
</dbReference>
<dbReference type="SMART" id="SM00342">
    <property type="entry name" value="HTH_ARAC"/>
    <property type="match status" value="1"/>
</dbReference>
<evidence type="ECO:0000313" key="6">
    <source>
        <dbReference type="EMBL" id="MBB4018977.1"/>
    </source>
</evidence>
<evidence type="ECO:0000256" key="2">
    <source>
        <dbReference type="ARBA" id="ARBA00023015"/>
    </source>
</evidence>
<keyword evidence="7" id="KW-1185">Reference proteome</keyword>
<dbReference type="SUPFAM" id="SSF51182">
    <property type="entry name" value="RmlC-like cupins"/>
    <property type="match status" value="1"/>
</dbReference>
<keyword evidence="4" id="KW-0804">Transcription</keyword>
<evidence type="ECO:0000256" key="4">
    <source>
        <dbReference type="ARBA" id="ARBA00023163"/>
    </source>
</evidence>
<proteinExistence type="predicted"/>
<dbReference type="InterPro" id="IPR003313">
    <property type="entry name" value="AraC-bd"/>
</dbReference>
<dbReference type="Pfam" id="PF12833">
    <property type="entry name" value="HTH_18"/>
    <property type="match status" value="1"/>
</dbReference>
<dbReference type="FunFam" id="1.10.10.60:FF:000132">
    <property type="entry name" value="AraC family transcriptional regulator"/>
    <property type="match status" value="1"/>
</dbReference>
<dbReference type="Pfam" id="PF02311">
    <property type="entry name" value="AraC_binding"/>
    <property type="match status" value="1"/>
</dbReference>
<evidence type="ECO:0000259" key="5">
    <source>
        <dbReference type="PROSITE" id="PS01124"/>
    </source>
</evidence>
<dbReference type="CDD" id="cd06124">
    <property type="entry name" value="cupin_NimR-like_N"/>
    <property type="match status" value="1"/>
</dbReference>
<organism evidence="6 7">
    <name type="scientific">Chelatococcus caeni</name>
    <dbReference type="NCBI Taxonomy" id="1348468"/>
    <lineage>
        <taxon>Bacteria</taxon>
        <taxon>Pseudomonadati</taxon>
        <taxon>Pseudomonadota</taxon>
        <taxon>Alphaproteobacteria</taxon>
        <taxon>Hyphomicrobiales</taxon>
        <taxon>Chelatococcaceae</taxon>
        <taxon>Chelatococcus</taxon>
    </lineage>
</organism>
<evidence type="ECO:0000313" key="7">
    <source>
        <dbReference type="Proteomes" id="UP000577362"/>
    </source>
</evidence>
<dbReference type="PROSITE" id="PS01124">
    <property type="entry name" value="HTH_ARAC_FAMILY_2"/>
    <property type="match status" value="1"/>
</dbReference>
<comment type="caution">
    <text evidence="6">The sequence shown here is derived from an EMBL/GenBank/DDBJ whole genome shotgun (WGS) entry which is preliminary data.</text>
</comment>
<name>A0A840C9I9_9HYPH</name>
<dbReference type="GO" id="GO:0003700">
    <property type="term" value="F:DNA-binding transcription factor activity"/>
    <property type="evidence" value="ECO:0007669"/>
    <property type="project" value="InterPro"/>
</dbReference>
<dbReference type="RefSeq" id="WP_183317735.1">
    <property type="nucleotide sequence ID" value="NZ_JACIEN010000005.1"/>
</dbReference>
<dbReference type="SUPFAM" id="SSF46689">
    <property type="entry name" value="Homeodomain-like"/>
    <property type="match status" value="1"/>
</dbReference>
<keyword evidence="2" id="KW-0805">Transcription regulation</keyword>
<dbReference type="GO" id="GO:0043565">
    <property type="term" value="F:sequence-specific DNA binding"/>
    <property type="evidence" value="ECO:0007669"/>
    <property type="project" value="InterPro"/>
</dbReference>
<dbReference type="Proteomes" id="UP000577362">
    <property type="component" value="Unassembled WGS sequence"/>
</dbReference>
<dbReference type="AlphaFoldDB" id="A0A840C9I9"/>
<keyword evidence="1" id="KW-0678">Repressor</keyword>
<feature type="domain" description="HTH araC/xylS-type" evidence="5">
    <location>
        <begin position="166"/>
        <end position="266"/>
    </location>
</feature>
<dbReference type="InterPro" id="IPR011051">
    <property type="entry name" value="RmlC_Cupin_sf"/>
</dbReference>
<evidence type="ECO:0000256" key="1">
    <source>
        <dbReference type="ARBA" id="ARBA00022491"/>
    </source>
</evidence>
<protein>
    <submittedName>
        <fullName evidence="6">AraC-like DNA-binding protein/mannose-6-phosphate isomerase-like protein (Cupin superfamily)</fullName>
    </submittedName>
</protein>
<keyword evidence="6" id="KW-0413">Isomerase</keyword>
<dbReference type="PANTHER" id="PTHR11019">
    <property type="entry name" value="HTH-TYPE TRANSCRIPTIONAL REGULATOR NIMR"/>
    <property type="match status" value="1"/>
</dbReference>
<dbReference type="InterPro" id="IPR018060">
    <property type="entry name" value="HTH_AraC"/>
</dbReference>
<dbReference type="InterPro" id="IPR009057">
    <property type="entry name" value="Homeodomain-like_sf"/>
</dbReference>
<dbReference type="Gene3D" id="1.10.10.60">
    <property type="entry name" value="Homeodomain-like"/>
    <property type="match status" value="1"/>
</dbReference>
<evidence type="ECO:0000256" key="3">
    <source>
        <dbReference type="ARBA" id="ARBA00023125"/>
    </source>
</evidence>
<dbReference type="InterPro" id="IPR014710">
    <property type="entry name" value="RmlC-like_jellyroll"/>
</dbReference>
<reference evidence="6 7" key="1">
    <citation type="submission" date="2020-08" db="EMBL/GenBank/DDBJ databases">
        <title>Genomic Encyclopedia of Type Strains, Phase IV (KMG-IV): sequencing the most valuable type-strain genomes for metagenomic binning, comparative biology and taxonomic classification.</title>
        <authorList>
            <person name="Goeker M."/>
        </authorList>
    </citation>
    <scope>NUCLEOTIDE SEQUENCE [LARGE SCALE GENOMIC DNA]</scope>
    <source>
        <strain evidence="6 7">DSM 103737</strain>
    </source>
</reference>
<dbReference type="PANTHER" id="PTHR11019:SF159">
    <property type="entry name" value="TRANSCRIPTIONAL REGULATOR-RELATED"/>
    <property type="match status" value="1"/>
</dbReference>
<keyword evidence="3 6" id="KW-0238">DNA-binding</keyword>
<sequence length="282" mass="31018">MNGRSVMQPLHVDRQRREWIDSAQAAVIALPADYPDGHHVTRHRHTRAQLLYALSGVAMVHTDSGRWMVPPGHAIWLPAGIDHAVDMLGDVAMRSVYVHPAAIPGLPQDLRVVAVTSLMRSLIVEAMALARDVPAAGRDALLLDLILHEIPRLPERPLALPFPANPQLVALCRRFLAEPSAHVTIDAWAKAAGMSRRSFTRTFQRETGLSLSLWRQQACLFAALPRLADGEPVTLVALDLGYESIAAFITMFRRMTGEAPRAWLKRGQRAVAAGERVAITQA</sequence>